<dbReference type="EMBL" id="KV441416">
    <property type="protein sequence ID" value="OAF54702.1"/>
    <property type="molecule type" value="Genomic_DNA"/>
</dbReference>
<proteinExistence type="predicted"/>
<feature type="region of interest" description="Disordered" evidence="1">
    <location>
        <begin position="473"/>
        <end position="519"/>
    </location>
</feature>
<dbReference type="GeneID" id="36291981"/>
<dbReference type="Gene3D" id="3.80.10.10">
    <property type="entry name" value="Ribonuclease Inhibitor"/>
    <property type="match status" value="1"/>
</dbReference>
<dbReference type="Gene3D" id="1.20.1280.50">
    <property type="match status" value="1"/>
</dbReference>
<dbReference type="VEuPathDB" id="FungiDB:GMDG_01089"/>
<organism evidence="2">
    <name type="scientific">Pseudogymnoascus destructans</name>
    <dbReference type="NCBI Taxonomy" id="655981"/>
    <lineage>
        <taxon>Eukaryota</taxon>
        <taxon>Fungi</taxon>
        <taxon>Dikarya</taxon>
        <taxon>Ascomycota</taxon>
        <taxon>Pezizomycotina</taxon>
        <taxon>Leotiomycetes</taxon>
        <taxon>Thelebolales</taxon>
        <taxon>Thelebolaceae</taxon>
        <taxon>Pseudogymnoascus</taxon>
    </lineage>
</organism>
<dbReference type="InterPro" id="IPR032675">
    <property type="entry name" value="LRR_dom_sf"/>
</dbReference>
<name>A0A176ZZP1_9PEZI</name>
<dbReference type="SUPFAM" id="SSF52047">
    <property type="entry name" value="RNI-like"/>
    <property type="match status" value="1"/>
</dbReference>
<dbReference type="RefSeq" id="XP_024320006.1">
    <property type="nucleotide sequence ID" value="XM_024472484.1"/>
</dbReference>
<dbReference type="OrthoDB" id="5405297at2759"/>
<feature type="compositionally biased region" description="Pro residues" evidence="1">
    <location>
        <begin position="500"/>
        <end position="515"/>
    </location>
</feature>
<accession>A0A176ZZP1</accession>
<evidence type="ECO:0000313" key="2">
    <source>
        <dbReference type="EMBL" id="OAF54702.1"/>
    </source>
</evidence>
<protein>
    <submittedName>
        <fullName evidence="2">Uncharacterized protein</fullName>
    </submittedName>
</protein>
<dbReference type="AlphaFoldDB" id="A0A176ZZP1"/>
<feature type="compositionally biased region" description="Low complexity" evidence="1">
    <location>
        <begin position="616"/>
        <end position="625"/>
    </location>
</feature>
<gene>
    <name evidence="2" type="ORF">VC83_08943</name>
</gene>
<dbReference type="eggNOG" id="ENOG502REK8">
    <property type="taxonomic scope" value="Eukaryota"/>
</dbReference>
<dbReference type="Proteomes" id="UP000077154">
    <property type="component" value="Unassembled WGS sequence"/>
</dbReference>
<dbReference type="CDD" id="cd09917">
    <property type="entry name" value="F-box_SF"/>
    <property type="match status" value="1"/>
</dbReference>
<feature type="region of interest" description="Disordered" evidence="1">
    <location>
        <begin position="608"/>
        <end position="632"/>
    </location>
</feature>
<reference evidence="2" key="1">
    <citation type="submission" date="2016-03" db="EMBL/GenBank/DDBJ databases">
        <title>Updated assembly of Pseudogymnoascus destructans, the fungus causing white-nose syndrome of bats.</title>
        <authorList>
            <person name="Palmer J.M."/>
            <person name="Drees K.P."/>
            <person name="Foster J.T."/>
            <person name="Lindner D.L."/>
        </authorList>
    </citation>
    <scope>NUCLEOTIDE SEQUENCE [LARGE SCALE GENOMIC DNA]</scope>
    <source>
        <strain evidence="2">20631-21</strain>
    </source>
</reference>
<evidence type="ECO:0000256" key="1">
    <source>
        <dbReference type="SAM" id="MobiDB-lite"/>
    </source>
</evidence>
<sequence>MGFLKSLGVKRKDKSAAAAASAAAANAERYAPSPSNPRYTLSGYAGRQVDWTVKLPVPVLTRIFSFVCPHAQDMSYESCERSAEEDACMLCDLRDLSYCVRVCRRWRKTAVPVLYQSIRIDAVHYCEREEILAERRKRRSFLNRNAESEDTARMRVRLLCRTLRDDTLGLGSLVLLVKTPYMARETCKGDLARIVAVAPNLRYADFPDGFFTGDQTCATLRQEVEQRCLDLRKMSYSHGAEKALEDVAGGYLWHNLEVLELSGLATDPTTVRFALGALRKLHTLHVKDMPFFSDEIFKPNHQFPPFPHLSTLHLENTPAVTICAMQALLADPATAHVLTNLSLSTTAIHPSDIHLILSGAPSLHHFAITELVSTPFPHTHVPVPPLQSRSLRTMHYEITATPGASYTAGTAAYYSYLTTSLLAAGMPSLHKLYVRDSAFPESLIEFAPPRPQFAAESPPNPFLNNNRPLSTASSVYGSPPTAPVGSFNRTLSPMGASSGSPPPPNPQARPRPQPRNPVGLSRELEVYTKSLDELEWNFARVEPARQPGRRGSMTALRPVSAYGLEAAGGRMSGSWGAGGVRRSVVVGNGFGGFLAVPVDEPGGAMRRGSVGGSVTSGGSVSDAGGEWPVMGRGNKRESHFDIWR</sequence>